<comment type="similarity">
    <text evidence="2">Belongs to the ABC transporter superfamily.</text>
</comment>
<evidence type="ECO:0000256" key="4">
    <source>
        <dbReference type="ARBA" id="ARBA00022475"/>
    </source>
</evidence>
<evidence type="ECO:0000256" key="1">
    <source>
        <dbReference type="ARBA" id="ARBA00004202"/>
    </source>
</evidence>
<dbReference type="PANTHER" id="PTHR43166">
    <property type="entry name" value="AMINO ACID IMPORT ATP-BINDING PROTEIN"/>
    <property type="match status" value="1"/>
</dbReference>
<dbReference type="FunFam" id="3.40.50.300:FF:000020">
    <property type="entry name" value="Amino acid ABC transporter ATP-binding component"/>
    <property type="match status" value="1"/>
</dbReference>
<organism evidence="11 12">
    <name type="scientific">Paraburkholderia fungorum</name>
    <dbReference type="NCBI Taxonomy" id="134537"/>
    <lineage>
        <taxon>Bacteria</taxon>
        <taxon>Pseudomonadati</taxon>
        <taxon>Pseudomonadota</taxon>
        <taxon>Betaproteobacteria</taxon>
        <taxon>Burkholderiales</taxon>
        <taxon>Burkholderiaceae</taxon>
        <taxon>Paraburkholderia</taxon>
    </lineage>
</organism>
<comment type="subcellular location">
    <subcellularLocation>
        <location evidence="1">Cell membrane</location>
        <topology evidence="1">Peripheral membrane protein</topology>
    </subcellularLocation>
</comment>
<dbReference type="Pfam" id="PF00005">
    <property type="entry name" value="ABC_tran"/>
    <property type="match status" value="1"/>
</dbReference>
<dbReference type="PIRSF" id="PIRSF039085">
    <property type="entry name" value="ABC_ATPase_HisP"/>
    <property type="match status" value="1"/>
</dbReference>
<keyword evidence="9" id="KW-0472">Membrane</keyword>
<protein>
    <submittedName>
        <fullName evidence="11">Amino acid ABC transporter ATP-binding protein, PAAT family</fullName>
    </submittedName>
</protein>
<sequence length="294" mass="31696">MSALPILQLKAVGKSYGATRVLKGIDLDVMRGEIVTLIGPSGSGKTTALRCMNFLEAYDEGEVWIKGQLLGYKSSGRTERDRDSEASLAEVRRPVAMVFQQFNLWPHMTVLANVAAPLVLSKKIGKDEARRAALSALQRVGLEHKADAYPARLSGGQQQRVGIARALAIEPEVMLLDEPTSALDPELVEEVLSVIRSLAQDGMTMVMVTHEMSFAAKISDKVVFMEAGQIVEAGPPAQLFGNTRTPRLQQFLKPWFDRSLSPAPTTSNGATNATTTGLNVPEAALIVTADRGPA</sequence>
<dbReference type="InterPro" id="IPR003439">
    <property type="entry name" value="ABC_transporter-like_ATP-bd"/>
</dbReference>
<dbReference type="PROSITE" id="PS50893">
    <property type="entry name" value="ABC_TRANSPORTER_2"/>
    <property type="match status" value="1"/>
</dbReference>
<keyword evidence="7 11" id="KW-0067">ATP-binding</keyword>
<dbReference type="InterPro" id="IPR050086">
    <property type="entry name" value="MetN_ABC_transporter-like"/>
</dbReference>
<keyword evidence="12" id="KW-1185">Reference proteome</keyword>
<dbReference type="InterPro" id="IPR003593">
    <property type="entry name" value="AAA+_ATPase"/>
</dbReference>
<accession>A0A1H1JHX0</accession>
<keyword evidence="5" id="KW-0997">Cell inner membrane</keyword>
<dbReference type="GO" id="GO:0005886">
    <property type="term" value="C:plasma membrane"/>
    <property type="evidence" value="ECO:0007669"/>
    <property type="project" value="UniProtKB-SubCell"/>
</dbReference>
<dbReference type="Proteomes" id="UP000183487">
    <property type="component" value="Unassembled WGS sequence"/>
</dbReference>
<dbReference type="InterPro" id="IPR027417">
    <property type="entry name" value="P-loop_NTPase"/>
</dbReference>
<evidence type="ECO:0000256" key="2">
    <source>
        <dbReference type="ARBA" id="ARBA00005417"/>
    </source>
</evidence>
<evidence type="ECO:0000256" key="9">
    <source>
        <dbReference type="ARBA" id="ARBA00023136"/>
    </source>
</evidence>
<evidence type="ECO:0000259" key="10">
    <source>
        <dbReference type="PROSITE" id="PS50893"/>
    </source>
</evidence>
<dbReference type="AlphaFoldDB" id="A0A1H1JHX0"/>
<dbReference type="GO" id="GO:0005524">
    <property type="term" value="F:ATP binding"/>
    <property type="evidence" value="ECO:0007669"/>
    <property type="project" value="UniProtKB-KW"/>
</dbReference>
<keyword evidence="6" id="KW-0547">Nucleotide-binding</keyword>
<evidence type="ECO:0000313" key="12">
    <source>
        <dbReference type="Proteomes" id="UP000183487"/>
    </source>
</evidence>
<evidence type="ECO:0000256" key="3">
    <source>
        <dbReference type="ARBA" id="ARBA00022448"/>
    </source>
</evidence>
<dbReference type="OrthoDB" id="9802264at2"/>
<dbReference type="Gene3D" id="3.40.50.300">
    <property type="entry name" value="P-loop containing nucleotide triphosphate hydrolases"/>
    <property type="match status" value="1"/>
</dbReference>
<dbReference type="InterPro" id="IPR030679">
    <property type="entry name" value="ABC_ATPase_HisP-typ"/>
</dbReference>
<keyword evidence="3" id="KW-0813">Transport</keyword>
<feature type="domain" description="ABC transporter" evidence="10">
    <location>
        <begin position="7"/>
        <end position="252"/>
    </location>
</feature>
<dbReference type="SMART" id="SM00382">
    <property type="entry name" value="AAA"/>
    <property type="match status" value="1"/>
</dbReference>
<dbReference type="GO" id="GO:0016887">
    <property type="term" value="F:ATP hydrolysis activity"/>
    <property type="evidence" value="ECO:0007669"/>
    <property type="project" value="InterPro"/>
</dbReference>
<evidence type="ECO:0000256" key="8">
    <source>
        <dbReference type="ARBA" id="ARBA00022970"/>
    </source>
</evidence>
<name>A0A1H1JHX0_9BURK</name>
<dbReference type="SUPFAM" id="SSF52540">
    <property type="entry name" value="P-loop containing nucleoside triphosphate hydrolases"/>
    <property type="match status" value="1"/>
</dbReference>
<dbReference type="CDD" id="cd03262">
    <property type="entry name" value="ABC_HisP_GlnQ"/>
    <property type="match status" value="1"/>
</dbReference>
<dbReference type="PANTHER" id="PTHR43166:SF9">
    <property type="entry name" value="GLUTAMATE_ASPARTATE IMPORT ATP-BINDING PROTEIN GLTL"/>
    <property type="match status" value="1"/>
</dbReference>
<keyword evidence="4" id="KW-1003">Cell membrane</keyword>
<proteinExistence type="inferred from homology"/>
<dbReference type="RefSeq" id="WP_083380181.1">
    <property type="nucleotide sequence ID" value="NZ_FNKP01000003.1"/>
</dbReference>
<dbReference type="InterPro" id="IPR017871">
    <property type="entry name" value="ABC_transporter-like_CS"/>
</dbReference>
<keyword evidence="8" id="KW-0029">Amino-acid transport</keyword>
<evidence type="ECO:0000256" key="7">
    <source>
        <dbReference type="ARBA" id="ARBA00022840"/>
    </source>
</evidence>
<dbReference type="GO" id="GO:0015424">
    <property type="term" value="F:ABC-type amino acid transporter activity"/>
    <property type="evidence" value="ECO:0007669"/>
    <property type="project" value="InterPro"/>
</dbReference>
<gene>
    <name evidence="11" type="ORF">SAMN05443245_6388</name>
</gene>
<reference evidence="12" key="1">
    <citation type="submission" date="2016-10" db="EMBL/GenBank/DDBJ databases">
        <authorList>
            <person name="Varghese N."/>
        </authorList>
    </citation>
    <scope>NUCLEOTIDE SEQUENCE [LARGE SCALE GENOMIC DNA]</scope>
    <source>
        <strain evidence="12">GAS106B</strain>
    </source>
</reference>
<evidence type="ECO:0000256" key="6">
    <source>
        <dbReference type="ARBA" id="ARBA00022741"/>
    </source>
</evidence>
<evidence type="ECO:0000256" key="5">
    <source>
        <dbReference type="ARBA" id="ARBA00022519"/>
    </source>
</evidence>
<dbReference type="EMBL" id="FNKP01000003">
    <property type="protein sequence ID" value="SDR49319.1"/>
    <property type="molecule type" value="Genomic_DNA"/>
</dbReference>
<dbReference type="PROSITE" id="PS00211">
    <property type="entry name" value="ABC_TRANSPORTER_1"/>
    <property type="match status" value="1"/>
</dbReference>
<evidence type="ECO:0000313" key="11">
    <source>
        <dbReference type="EMBL" id="SDR49319.1"/>
    </source>
</evidence>